<proteinExistence type="predicted"/>
<dbReference type="GO" id="GO:0051536">
    <property type="term" value="F:iron-sulfur cluster binding"/>
    <property type="evidence" value="ECO:0007669"/>
    <property type="project" value="InterPro"/>
</dbReference>
<accession>A0A1F7I9M8</accession>
<comment type="caution">
    <text evidence="2">The sequence shown here is derived from an EMBL/GenBank/DDBJ whole genome shotgun (WGS) entry which is preliminary data.</text>
</comment>
<dbReference type="Gene3D" id="3.90.1010.10">
    <property type="match status" value="1"/>
</dbReference>
<dbReference type="Proteomes" id="UP000179024">
    <property type="component" value="Unassembled WGS sequence"/>
</dbReference>
<reference evidence="2 3" key="1">
    <citation type="journal article" date="2016" name="Nat. Commun.">
        <title>Thousands of microbial genomes shed light on interconnected biogeochemical processes in an aquifer system.</title>
        <authorList>
            <person name="Anantharaman K."/>
            <person name="Brown C.T."/>
            <person name="Hug L.A."/>
            <person name="Sharon I."/>
            <person name="Castelle C.J."/>
            <person name="Probst A.J."/>
            <person name="Thomas B.C."/>
            <person name="Singh A."/>
            <person name="Wilkins M.J."/>
            <person name="Karaoz U."/>
            <person name="Brodie E.L."/>
            <person name="Williams K.H."/>
            <person name="Hubbard S.S."/>
            <person name="Banfield J.F."/>
        </authorList>
    </citation>
    <scope>NUCLEOTIDE SEQUENCE [LARGE SCALE GENOMIC DNA]</scope>
</reference>
<evidence type="ECO:0000313" key="2">
    <source>
        <dbReference type="EMBL" id="OGK40070.1"/>
    </source>
</evidence>
<evidence type="ECO:0000313" key="3">
    <source>
        <dbReference type="Proteomes" id="UP000179024"/>
    </source>
</evidence>
<gene>
    <name evidence="2" type="ORF">A3F34_01510</name>
</gene>
<protein>
    <recommendedName>
        <fullName evidence="1">NIF system FeS cluster assembly NifU N-terminal domain-containing protein</fullName>
    </recommendedName>
</protein>
<dbReference type="EMBL" id="MGAE01000006">
    <property type="protein sequence ID" value="OGK40070.1"/>
    <property type="molecule type" value="Genomic_DNA"/>
</dbReference>
<feature type="domain" description="NIF system FeS cluster assembly NifU N-terminal" evidence="1">
    <location>
        <begin position="4"/>
        <end position="114"/>
    </location>
</feature>
<dbReference type="Pfam" id="PF01592">
    <property type="entry name" value="NifU_N"/>
    <property type="match status" value="1"/>
</dbReference>
<dbReference type="GO" id="GO:0016226">
    <property type="term" value="P:iron-sulfur cluster assembly"/>
    <property type="evidence" value="ECO:0007669"/>
    <property type="project" value="InterPro"/>
</dbReference>
<dbReference type="GO" id="GO:0005506">
    <property type="term" value="F:iron ion binding"/>
    <property type="evidence" value="ECO:0007669"/>
    <property type="project" value="InterPro"/>
</dbReference>
<dbReference type="SUPFAM" id="SSF82649">
    <property type="entry name" value="SufE/NifU"/>
    <property type="match status" value="1"/>
</dbReference>
<sequence length="118" mass="13105">MSIYQEIILDHYKHPKNFGEIDKPSKSSRAINTVCGDKIFLTAEIKDNKLINIKFSGTGCAIAVASASLLTENIKGMTVADLRKLDQSFILKLLHIELTPNRLKCALLPLEALHKLTT</sequence>
<name>A0A1F7I9M8_9BACT</name>
<dbReference type="CDD" id="cd06664">
    <property type="entry name" value="IscU_like"/>
    <property type="match status" value="1"/>
</dbReference>
<dbReference type="PANTHER" id="PTHR10093">
    <property type="entry name" value="IRON-SULFUR CLUSTER ASSEMBLY ENZYME NIFU HOMOLOG"/>
    <property type="match status" value="1"/>
</dbReference>
<dbReference type="InterPro" id="IPR002871">
    <property type="entry name" value="NIF_FeS_clus_asmbl_NifU_N"/>
</dbReference>
<organism evidence="2 3">
    <name type="scientific">Candidatus Roizmanbacteria bacterium RIFCSPHIGHO2_12_FULL_44_10</name>
    <dbReference type="NCBI Taxonomy" id="1802054"/>
    <lineage>
        <taxon>Bacteria</taxon>
        <taxon>Candidatus Roizmaniibacteriota</taxon>
    </lineage>
</organism>
<evidence type="ECO:0000259" key="1">
    <source>
        <dbReference type="Pfam" id="PF01592"/>
    </source>
</evidence>
<dbReference type="AlphaFoldDB" id="A0A1F7I9M8"/>